<dbReference type="Pfam" id="PF06429">
    <property type="entry name" value="Flg_bbr_C"/>
    <property type="match status" value="1"/>
</dbReference>
<evidence type="ECO:0000256" key="6">
    <source>
        <dbReference type="ARBA" id="ARBA00023143"/>
    </source>
</evidence>
<keyword evidence="12" id="KW-1185">Reference proteome</keyword>
<dbReference type="GO" id="GO:0005576">
    <property type="term" value="C:extracellular region"/>
    <property type="evidence" value="ECO:0007669"/>
    <property type="project" value="UniProtKB-SubCell"/>
</dbReference>
<accession>A0A5C1E6S3</accession>
<dbReference type="EMBL" id="CP022579">
    <property type="protein sequence ID" value="QEL64375.1"/>
    <property type="molecule type" value="Genomic_DNA"/>
</dbReference>
<dbReference type="Pfam" id="PF22638">
    <property type="entry name" value="FlgK_D1"/>
    <property type="match status" value="1"/>
</dbReference>
<evidence type="ECO:0000259" key="8">
    <source>
        <dbReference type="Pfam" id="PF21158"/>
    </source>
</evidence>
<evidence type="ECO:0000256" key="4">
    <source>
        <dbReference type="ARBA" id="ARBA00016244"/>
    </source>
</evidence>
<gene>
    <name evidence="11" type="primary">flgK</name>
    <name evidence="11" type="ORF">OTERR_08990</name>
</gene>
<keyword evidence="6" id="KW-0975">Bacterial flagellum</keyword>
<keyword evidence="5" id="KW-0964">Secreted</keyword>
<dbReference type="InterPro" id="IPR049119">
    <property type="entry name" value="FlgK_D2-like"/>
</dbReference>
<dbReference type="RefSeq" id="WP_149424989.1">
    <property type="nucleotide sequence ID" value="NZ_CP022579.1"/>
</dbReference>
<feature type="domain" description="Flagellar hook-associated protein FlgK helical" evidence="10">
    <location>
        <begin position="92"/>
        <end position="323"/>
    </location>
</feature>
<dbReference type="Proteomes" id="UP000323671">
    <property type="component" value="Chromosome"/>
</dbReference>
<evidence type="ECO:0000259" key="9">
    <source>
        <dbReference type="Pfam" id="PF21159"/>
    </source>
</evidence>
<dbReference type="GO" id="GO:0044780">
    <property type="term" value="P:bacterial-type flagellum assembly"/>
    <property type="evidence" value="ECO:0007669"/>
    <property type="project" value="InterPro"/>
</dbReference>
<sequence>MTGIFSIGVSGISAAQYGLLTTSHNITNANTAGYNRQVISQATNVPLPTGAGFVGQGTHVQTVRRMYNEYLSQQVAQSQTSASELDTYYKQISQIDNLLADSNGGLSPALQEFFKGVQQVAANPANETARGTMASTAVTLAARFRSMEDKLTKIYEGTNQQITSTVSLINSYAKQIAQINQRIIEAEAATNQPANDLRDQRDQLVSDLNKEVRVTTLTQSDGSFSVFIGSGQQLVVGPQVNQLGTQPSAADPSRIAVTLTTGNVAQEMPESILSGGNLGGYLTFRSESLDGARNTLGQMAASVALTFNAQQSLGQDLLGNVAGDTGFASQLFQISQPKVIRNATATNTASFTASLQQPQSNGNFNTLLTNSDYELQFGAGGAYNVVRLSDNQSVASGTVASVPPATTTVSFDGVQLDISTAGANGDRFTIQPTKEVARNFNVNSAVSGDPRLIAAATPIRASAATANQGDATITQGTVGSGYLLPATPLTLTYTTSAIAPPSPSSTGLRGFPVGATVVVTNASGVATSTTIAAAGDAVAFNSGDTITINGPTVNNVSFSISGTPKAGDTFTLAKNTAGTTDGRNANLMGLLQTQKTMAGNTGTGQGTSTFQDVYGSLVGRIGNKTREVQVNGDAQKAQLEQATASQQALSGVNLDEEAANLIKYQYMYQASAKMLQVGSTIFDTILSIGR</sequence>
<comment type="subcellular location">
    <subcellularLocation>
        <location evidence="1">Bacterial flagellum</location>
    </subcellularLocation>
    <subcellularLocation>
        <location evidence="2">Secreted</location>
    </subcellularLocation>
</comment>
<feature type="domain" description="Flagellar hook-associated protein 1 D3" evidence="9">
    <location>
        <begin position="458"/>
        <end position="573"/>
    </location>
</feature>
<dbReference type="PANTHER" id="PTHR30033:SF1">
    <property type="entry name" value="FLAGELLAR HOOK-ASSOCIATED PROTEIN 1"/>
    <property type="match status" value="1"/>
</dbReference>
<dbReference type="InterPro" id="IPR002371">
    <property type="entry name" value="FlgK"/>
</dbReference>
<dbReference type="PANTHER" id="PTHR30033">
    <property type="entry name" value="FLAGELLAR HOOK-ASSOCIATED PROTEIN 1"/>
    <property type="match status" value="1"/>
</dbReference>
<evidence type="ECO:0000259" key="10">
    <source>
        <dbReference type="Pfam" id="PF22638"/>
    </source>
</evidence>
<dbReference type="GO" id="GO:0009424">
    <property type="term" value="C:bacterial-type flagellum hook"/>
    <property type="evidence" value="ECO:0007669"/>
    <property type="project" value="InterPro"/>
</dbReference>
<dbReference type="Pfam" id="PF21158">
    <property type="entry name" value="flgK_1st_1"/>
    <property type="match status" value="1"/>
</dbReference>
<keyword evidence="11" id="KW-0966">Cell projection</keyword>
<evidence type="ECO:0000256" key="3">
    <source>
        <dbReference type="ARBA" id="ARBA00009677"/>
    </source>
</evidence>
<organism evidence="11 12">
    <name type="scientific">Oryzomicrobium terrae</name>
    <dbReference type="NCBI Taxonomy" id="1735038"/>
    <lineage>
        <taxon>Bacteria</taxon>
        <taxon>Pseudomonadati</taxon>
        <taxon>Pseudomonadota</taxon>
        <taxon>Betaproteobacteria</taxon>
        <taxon>Rhodocyclales</taxon>
        <taxon>Rhodocyclaceae</taxon>
        <taxon>Oryzomicrobium</taxon>
    </lineage>
</organism>
<reference evidence="11 12" key="1">
    <citation type="submission" date="2017-07" db="EMBL/GenBank/DDBJ databases">
        <title>Complete genome sequence of Oryzomicrobium terrae TPP412.</title>
        <authorList>
            <person name="Chiu L.-W."/>
            <person name="Lo K.-J."/>
            <person name="Tsai Y.-M."/>
            <person name="Lin S.-S."/>
            <person name="Kuo C.-H."/>
            <person name="Liu C.-T."/>
        </authorList>
    </citation>
    <scope>NUCLEOTIDE SEQUENCE [LARGE SCALE GENOMIC DNA]</scope>
    <source>
        <strain evidence="11 12">TPP412</strain>
    </source>
</reference>
<evidence type="ECO:0000256" key="1">
    <source>
        <dbReference type="ARBA" id="ARBA00004365"/>
    </source>
</evidence>
<evidence type="ECO:0000313" key="12">
    <source>
        <dbReference type="Proteomes" id="UP000323671"/>
    </source>
</evidence>
<dbReference type="PRINTS" id="PR01005">
    <property type="entry name" value="FLGHOOKAP1"/>
</dbReference>
<evidence type="ECO:0000256" key="5">
    <source>
        <dbReference type="ARBA" id="ARBA00022525"/>
    </source>
</evidence>
<name>A0A5C1E6S3_9RHOO</name>
<dbReference type="InterPro" id="IPR049474">
    <property type="entry name" value="FlgK_D3"/>
</dbReference>
<feature type="domain" description="Flagellar hook-associated protein 1 D2-like" evidence="8">
    <location>
        <begin position="365"/>
        <end position="432"/>
    </location>
</feature>
<evidence type="ECO:0000313" key="11">
    <source>
        <dbReference type="EMBL" id="QEL64375.1"/>
    </source>
</evidence>
<protein>
    <recommendedName>
        <fullName evidence="4">Flagellar hook-associated protein 1</fullName>
    </recommendedName>
</protein>
<proteinExistence type="inferred from homology"/>
<dbReference type="GO" id="GO:0005198">
    <property type="term" value="F:structural molecule activity"/>
    <property type="evidence" value="ECO:0007669"/>
    <property type="project" value="InterPro"/>
</dbReference>
<dbReference type="AlphaFoldDB" id="A0A5C1E6S3"/>
<comment type="similarity">
    <text evidence="3">Belongs to the flagella basal body rod proteins family.</text>
</comment>
<keyword evidence="11" id="KW-0282">Flagellum</keyword>
<dbReference type="InterPro" id="IPR053927">
    <property type="entry name" value="FlgK_helical"/>
</dbReference>
<evidence type="ECO:0000256" key="2">
    <source>
        <dbReference type="ARBA" id="ARBA00004613"/>
    </source>
</evidence>
<evidence type="ECO:0000259" key="7">
    <source>
        <dbReference type="Pfam" id="PF06429"/>
    </source>
</evidence>
<keyword evidence="11" id="KW-0969">Cilium</keyword>
<feature type="domain" description="Flagellar basal-body/hook protein C-terminal" evidence="7">
    <location>
        <begin position="649"/>
        <end position="687"/>
    </location>
</feature>
<dbReference type="InterPro" id="IPR010930">
    <property type="entry name" value="Flg_bb/hook_C_dom"/>
</dbReference>
<dbReference type="NCBIfam" id="TIGR02492">
    <property type="entry name" value="flgK_ends"/>
    <property type="match status" value="1"/>
</dbReference>
<dbReference type="SUPFAM" id="SSF64518">
    <property type="entry name" value="Phase 1 flagellin"/>
    <property type="match status" value="2"/>
</dbReference>
<dbReference type="KEGG" id="otr:OTERR_08990"/>
<dbReference type="Pfam" id="PF21159">
    <property type="entry name" value="FlgK_2nd"/>
    <property type="match status" value="1"/>
</dbReference>